<keyword evidence="2" id="KW-1185">Reference proteome</keyword>
<accession>A0A0D0BJV6</accession>
<dbReference type="EMBL" id="KN835161">
    <property type="protein sequence ID" value="KIK46262.1"/>
    <property type="molecule type" value="Genomic_DNA"/>
</dbReference>
<evidence type="ECO:0000313" key="1">
    <source>
        <dbReference type="EMBL" id="KIK46262.1"/>
    </source>
</evidence>
<proteinExistence type="predicted"/>
<reference evidence="1 2" key="1">
    <citation type="submission" date="2014-04" db="EMBL/GenBank/DDBJ databases">
        <authorList>
            <consortium name="DOE Joint Genome Institute"/>
            <person name="Kuo A."/>
            <person name="Ruytinx J."/>
            <person name="Rineau F."/>
            <person name="Colpaert J."/>
            <person name="Kohler A."/>
            <person name="Nagy L.G."/>
            <person name="Floudas D."/>
            <person name="Copeland A."/>
            <person name="Barry K.W."/>
            <person name="Cichocki N."/>
            <person name="Veneault-Fourrey C."/>
            <person name="LaButti K."/>
            <person name="Lindquist E.A."/>
            <person name="Lipzen A."/>
            <person name="Lundell T."/>
            <person name="Morin E."/>
            <person name="Murat C."/>
            <person name="Sun H."/>
            <person name="Tunlid A."/>
            <person name="Henrissat B."/>
            <person name="Grigoriev I.V."/>
            <person name="Hibbett D.S."/>
            <person name="Martin F."/>
            <person name="Nordberg H.P."/>
            <person name="Cantor M.N."/>
            <person name="Hua S.X."/>
        </authorList>
    </citation>
    <scope>NUCLEOTIDE SEQUENCE [LARGE SCALE GENOMIC DNA]</scope>
    <source>
        <strain evidence="1 2">UH-Slu-Lm8-n1</strain>
    </source>
</reference>
<sequence length="116" mass="13054">MCYWQSWIASSLSHIHRAAVSRTARTEFAISNSMCSFTPVDFLHLKHLLRCKSHSLFSILDVRNIFAETRGSIRFKGLIVAYGRNLILDVGICLVITPVDLISLTSAESSPPWRFG</sequence>
<gene>
    <name evidence="1" type="ORF">CY34DRAFT_440256</name>
</gene>
<dbReference type="AlphaFoldDB" id="A0A0D0BJV6"/>
<dbReference type="Proteomes" id="UP000054485">
    <property type="component" value="Unassembled WGS sequence"/>
</dbReference>
<dbReference type="HOGENOM" id="CLU_2098448_0_0_1"/>
<dbReference type="OrthoDB" id="10363274at2759"/>
<name>A0A0D0BJV6_9AGAM</name>
<evidence type="ECO:0000313" key="2">
    <source>
        <dbReference type="Proteomes" id="UP000054485"/>
    </source>
</evidence>
<organism evidence="1 2">
    <name type="scientific">Suillus luteus UH-Slu-Lm8-n1</name>
    <dbReference type="NCBI Taxonomy" id="930992"/>
    <lineage>
        <taxon>Eukaryota</taxon>
        <taxon>Fungi</taxon>
        <taxon>Dikarya</taxon>
        <taxon>Basidiomycota</taxon>
        <taxon>Agaricomycotina</taxon>
        <taxon>Agaricomycetes</taxon>
        <taxon>Agaricomycetidae</taxon>
        <taxon>Boletales</taxon>
        <taxon>Suillineae</taxon>
        <taxon>Suillaceae</taxon>
        <taxon>Suillus</taxon>
    </lineage>
</organism>
<dbReference type="InParanoid" id="A0A0D0BJV6"/>
<reference evidence="2" key="2">
    <citation type="submission" date="2015-01" db="EMBL/GenBank/DDBJ databases">
        <title>Evolutionary Origins and Diversification of the Mycorrhizal Mutualists.</title>
        <authorList>
            <consortium name="DOE Joint Genome Institute"/>
            <consortium name="Mycorrhizal Genomics Consortium"/>
            <person name="Kohler A."/>
            <person name="Kuo A."/>
            <person name="Nagy L.G."/>
            <person name="Floudas D."/>
            <person name="Copeland A."/>
            <person name="Barry K.W."/>
            <person name="Cichocki N."/>
            <person name="Veneault-Fourrey C."/>
            <person name="LaButti K."/>
            <person name="Lindquist E.A."/>
            <person name="Lipzen A."/>
            <person name="Lundell T."/>
            <person name="Morin E."/>
            <person name="Murat C."/>
            <person name="Riley R."/>
            <person name="Ohm R."/>
            <person name="Sun H."/>
            <person name="Tunlid A."/>
            <person name="Henrissat B."/>
            <person name="Grigoriev I.V."/>
            <person name="Hibbett D.S."/>
            <person name="Martin F."/>
        </authorList>
    </citation>
    <scope>NUCLEOTIDE SEQUENCE [LARGE SCALE GENOMIC DNA]</scope>
    <source>
        <strain evidence="2">UH-Slu-Lm8-n1</strain>
    </source>
</reference>
<protein>
    <submittedName>
        <fullName evidence="1">Uncharacterized protein</fullName>
    </submittedName>
</protein>